<dbReference type="AlphaFoldDB" id="A6TX23"/>
<dbReference type="InterPro" id="IPR023772">
    <property type="entry name" value="DNA-bd_HTH_TetR-type_CS"/>
</dbReference>
<evidence type="ECO:0000256" key="2">
    <source>
        <dbReference type="PROSITE-ProRule" id="PRU00335"/>
    </source>
</evidence>
<evidence type="ECO:0000313" key="5">
    <source>
        <dbReference type="Proteomes" id="UP000001572"/>
    </source>
</evidence>
<gene>
    <name evidence="4" type="ordered locus">Amet_4671</name>
</gene>
<sequence length="209" mass="24727">MPKQTFFNLPDEKRERIIGVAIEEFSKNSFDNASISKVAERANIAKGSLYQYFEDKKDLYKFMIDIATQKKMHYLKDCLEEMDELRFFELIKKLYVRGILFAKENPQLVGIANHFLKENDVKFKEEILGMGLEKSNQFLEQLIEERKQRGEINPEIDTKFGAHMISTLNTSIVDYLLNDIRYEEMIQDERRLLEMVDKMLFIIEKGFTV</sequence>
<dbReference type="Pfam" id="PF00440">
    <property type="entry name" value="TetR_N"/>
    <property type="match status" value="1"/>
</dbReference>
<dbReference type="HOGENOM" id="CLU_069356_45_1_9"/>
<dbReference type="Proteomes" id="UP000001572">
    <property type="component" value="Chromosome"/>
</dbReference>
<dbReference type="RefSeq" id="WP_012065629.1">
    <property type="nucleotide sequence ID" value="NC_009633.1"/>
</dbReference>
<dbReference type="PRINTS" id="PR00455">
    <property type="entry name" value="HTHTETR"/>
</dbReference>
<evidence type="ECO:0000259" key="3">
    <source>
        <dbReference type="PROSITE" id="PS50977"/>
    </source>
</evidence>
<dbReference type="STRING" id="293826.Amet_4671"/>
<proteinExistence type="predicted"/>
<keyword evidence="1 2" id="KW-0238">DNA-binding</keyword>
<keyword evidence="5" id="KW-1185">Reference proteome</keyword>
<dbReference type="OrthoDB" id="9812484at2"/>
<dbReference type="SUPFAM" id="SSF46689">
    <property type="entry name" value="Homeodomain-like"/>
    <property type="match status" value="1"/>
</dbReference>
<feature type="DNA-binding region" description="H-T-H motif" evidence="2">
    <location>
        <begin position="34"/>
        <end position="53"/>
    </location>
</feature>
<organism evidence="4 5">
    <name type="scientific">Alkaliphilus metalliredigens (strain QYMF)</name>
    <dbReference type="NCBI Taxonomy" id="293826"/>
    <lineage>
        <taxon>Bacteria</taxon>
        <taxon>Bacillati</taxon>
        <taxon>Bacillota</taxon>
        <taxon>Clostridia</taxon>
        <taxon>Peptostreptococcales</taxon>
        <taxon>Natronincolaceae</taxon>
        <taxon>Alkaliphilus</taxon>
    </lineage>
</organism>
<dbReference type="eggNOG" id="COG1309">
    <property type="taxonomic scope" value="Bacteria"/>
</dbReference>
<dbReference type="PROSITE" id="PS01081">
    <property type="entry name" value="HTH_TETR_1"/>
    <property type="match status" value="1"/>
</dbReference>
<dbReference type="PANTHER" id="PTHR43479:SF11">
    <property type="entry name" value="ACREF_ENVCD OPERON REPRESSOR-RELATED"/>
    <property type="match status" value="1"/>
</dbReference>
<reference evidence="5" key="1">
    <citation type="journal article" date="2016" name="Genome Announc.">
        <title>Complete genome sequence of Alkaliphilus metalliredigens strain QYMF, an alkaliphilic and metal-reducing bacterium isolated from borax-contaminated leachate ponds.</title>
        <authorList>
            <person name="Hwang C."/>
            <person name="Copeland A."/>
            <person name="Lucas S."/>
            <person name="Lapidus A."/>
            <person name="Barry K."/>
            <person name="Detter J.C."/>
            <person name="Glavina Del Rio T."/>
            <person name="Hammon N."/>
            <person name="Israni S."/>
            <person name="Dalin E."/>
            <person name="Tice H."/>
            <person name="Pitluck S."/>
            <person name="Chertkov O."/>
            <person name="Brettin T."/>
            <person name="Bruce D."/>
            <person name="Han C."/>
            <person name="Schmutz J."/>
            <person name="Larimer F."/>
            <person name="Land M.L."/>
            <person name="Hauser L."/>
            <person name="Kyrpides N."/>
            <person name="Mikhailova N."/>
            <person name="Ye Q."/>
            <person name="Zhou J."/>
            <person name="Richardson P."/>
            <person name="Fields M.W."/>
        </authorList>
    </citation>
    <scope>NUCLEOTIDE SEQUENCE [LARGE SCALE GENOMIC DNA]</scope>
    <source>
        <strain evidence="5">QYMF</strain>
    </source>
</reference>
<dbReference type="EMBL" id="CP000724">
    <property type="protein sequence ID" value="ABR50741.1"/>
    <property type="molecule type" value="Genomic_DNA"/>
</dbReference>
<dbReference type="PANTHER" id="PTHR43479">
    <property type="entry name" value="ACREF/ENVCD OPERON REPRESSOR-RELATED"/>
    <property type="match status" value="1"/>
</dbReference>
<dbReference type="PROSITE" id="PS50977">
    <property type="entry name" value="HTH_TETR_2"/>
    <property type="match status" value="1"/>
</dbReference>
<accession>A6TX23</accession>
<dbReference type="KEGG" id="amt:Amet_4671"/>
<evidence type="ECO:0000256" key="1">
    <source>
        <dbReference type="ARBA" id="ARBA00023125"/>
    </source>
</evidence>
<dbReference type="GO" id="GO:0003677">
    <property type="term" value="F:DNA binding"/>
    <property type="evidence" value="ECO:0007669"/>
    <property type="project" value="UniProtKB-UniRule"/>
</dbReference>
<dbReference type="SUPFAM" id="SSF48498">
    <property type="entry name" value="Tetracyclin repressor-like, C-terminal domain"/>
    <property type="match status" value="1"/>
</dbReference>
<dbReference type="InterPro" id="IPR009057">
    <property type="entry name" value="Homeodomain-like_sf"/>
</dbReference>
<dbReference type="InterPro" id="IPR001647">
    <property type="entry name" value="HTH_TetR"/>
</dbReference>
<evidence type="ECO:0000313" key="4">
    <source>
        <dbReference type="EMBL" id="ABR50741.1"/>
    </source>
</evidence>
<protein>
    <submittedName>
        <fullName evidence="4">Transcriptional regulator, TetR family</fullName>
    </submittedName>
</protein>
<dbReference type="InterPro" id="IPR050624">
    <property type="entry name" value="HTH-type_Tx_Regulator"/>
</dbReference>
<feature type="domain" description="HTH tetR-type" evidence="3">
    <location>
        <begin position="11"/>
        <end position="71"/>
    </location>
</feature>
<dbReference type="Gene3D" id="1.10.357.10">
    <property type="entry name" value="Tetracycline Repressor, domain 2"/>
    <property type="match status" value="1"/>
</dbReference>
<name>A6TX23_ALKMQ</name>
<dbReference type="InterPro" id="IPR036271">
    <property type="entry name" value="Tet_transcr_reg_TetR-rel_C_sf"/>
</dbReference>